<evidence type="ECO:0000256" key="2">
    <source>
        <dbReference type="ARBA" id="ARBA00004186"/>
    </source>
</evidence>
<evidence type="ECO:0000256" key="10">
    <source>
        <dbReference type="ARBA" id="ARBA00022829"/>
    </source>
</evidence>
<gene>
    <name evidence="19" type="ORF">ZT3D7_G9310</name>
</gene>
<protein>
    <recommendedName>
        <fullName evidence="16">DASH complex subunit DAD3</fullName>
    </recommendedName>
    <alternativeName>
        <fullName evidence="17">Outer kinetochore protein DAD3</fullName>
    </alternativeName>
</protein>
<evidence type="ECO:0000256" key="4">
    <source>
        <dbReference type="ARBA" id="ARBA00006277"/>
    </source>
</evidence>
<dbReference type="STRING" id="1276538.A0A1X7S391"/>
<keyword evidence="14" id="KW-0131">Cell cycle</keyword>
<evidence type="ECO:0000256" key="11">
    <source>
        <dbReference type="ARBA" id="ARBA00022838"/>
    </source>
</evidence>
<evidence type="ECO:0000313" key="20">
    <source>
        <dbReference type="Proteomes" id="UP000215127"/>
    </source>
</evidence>
<comment type="similarity">
    <text evidence="4">Belongs to the DASH complex DAD3 family.</text>
</comment>
<dbReference type="GO" id="GO:0042729">
    <property type="term" value="C:DASH complex"/>
    <property type="evidence" value="ECO:0007669"/>
    <property type="project" value="InterPro"/>
</dbReference>
<reference evidence="19 20" key="1">
    <citation type="submission" date="2016-06" db="EMBL/GenBank/DDBJ databases">
        <authorList>
            <person name="Kjaerup R.B."/>
            <person name="Dalgaard T.S."/>
            <person name="Juul-Madsen H.R."/>
        </authorList>
    </citation>
    <scope>NUCLEOTIDE SEQUENCE [LARGE SCALE GENOMIC DNA]</scope>
</reference>
<dbReference type="Proteomes" id="UP000215127">
    <property type="component" value="Chromosome 9"/>
</dbReference>
<comment type="subcellular location">
    <subcellularLocation>
        <location evidence="3">Chromosome</location>
        <location evidence="3">Centromere</location>
        <location evidence="3">Kinetochore</location>
    </subcellularLocation>
    <subcellularLocation>
        <location evidence="2">Cytoplasm</location>
        <location evidence="2">Cytoskeleton</location>
        <location evidence="2">Spindle</location>
    </subcellularLocation>
    <subcellularLocation>
        <location evidence="1">Nucleus</location>
    </subcellularLocation>
</comment>
<keyword evidence="20" id="KW-1185">Reference proteome</keyword>
<evidence type="ECO:0000256" key="16">
    <source>
        <dbReference type="ARBA" id="ARBA00044179"/>
    </source>
</evidence>
<evidence type="ECO:0000256" key="14">
    <source>
        <dbReference type="ARBA" id="ARBA00023306"/>
    </source>
</evidence>
<keyword evidence="13" id="KW-0539">Nucleus</keyword>
<keyword evidence="6" id="KW-0963">Cytoplasm</keyword>
<dbReference type="EMBL" id="LT853700">
    <property type="protein sequence ID" value="SMQ54156.1"/>
    <property type="molecule type" value="Genomic_DNA"/>
</dbReference>
<keyword evidence="5" id="KW-0158">Chromosome</keyword>
<proteinExistence type="inferred from homology"/>
<dbReference type="AlphaFoldDB" id="A0A1X7S391"/>
<evidence type="ECO:0000256" key="5">
    <source>
        <dbReference type="ARBA" id="ARBA00022454"/>
    </source>
</evidence>
<sequence>MDHQNFASQQASTAAARREAQQGEDSLSPLEQEVLDEYAKLVGNLDDLGAVLADLAANPSAEILDSLRGLERKTTTVFTLLKASVYSIVLQQEIADADGSKAFWETEVLCFAGGHYDRETEQTDCKETYQLQPCLAAVFSPSMFNQSVCENSQEPNAHRYAENHFSPSNV</sequence>
<keyword evidence="7" id="KW-0132">Cell division</keyword>
<dbReference type="PANTHER" id="PTHR28017:SF1">
    <property type="entry name" value="DASH COMPLEX SUBUNIT DAD3"/>
    <property type="match status" value="1"/>
</dbReference>
<evidence type="ECO:0000256" key="17">
    <source>
        <dbReference type="ARBA" id="ARBA00044305"/>
    </source>
</evidence>
<name>A0A1X7S391_ZYMT9</name>
<keyword evidence="10" id="KW-0159">Chromosome partition</keyword>
<keyword evidence="15" id="KW-0137">Centromere</keyword>
<evidence type="ECO:0000256" key="15">
    <source>
        <dbReference type="ARBA" id="ARBA00023328"/>
    </source>
</evidence>
<evidence type="ECO:0000256" key="6">
    <source>
        <dbReference type="ARBA" id="ARBA00022490"/>
    </source>
</evidence>
<keyword evidence="9" id="KW-0498">Mitosis</keyword>
<dbReference type="GO" id="GO:0051010">
    <property type="term" value="F:microtubule plus-end binding"/>
    <property type="evidence" value="ECO:0007669"/>
    <property type="project" value="TreeGrafter"/>
</dbReference>
<evidence type="ECO:0000256" key="13">
    <source>
        <dbReference type="ARBA" id="ARBA00023242"/>
    </source>
</evidence>
<evidence type="ECO:0000313" key="19">
    <source>
        <dbReference type="EMBL" id="SMQ54156.1"/>
    </source>
</evidence>
<evidence type="ECO:0000256" key="3">
    <source>
        <dbReference type="ARBA" id="ARBA00004629"/>
    </source>
</evidence>
<dbReference type="InterPro" id="IPR013965">
    <property type="entry name" value="DASH_Dad3"/>
</dbReference>
<dbReference type="Pfam" id="PF08656">
    <property type="entry name" value="DASH_Dad3"/>
    <property type="match status" value="1"/>
</dbReference>
<evidence type="ECO:0000256" key="9">
    <source>
        <dbReference type="ARBA" id="ARBA00022776"/>
    </source>
</evidence>
<keyword evidence="11" id="KW-0995">Kinetochore</keyword>
<evidence type="ECO:0000256" key="12">
    <source>
        <dbReference type="ARBA" id="ARBA00023212"/>
    </source>
</evidence>
<accession>A0A1X7S391</accession>
<dbReference type="GO" id="GO:0072686">
    <property type="term" value="C:mitotic spindle"/>
    <property type="evidence" value="ECO:0007669"/>
    <property type="project" value="InterPro"/>
</dbReference>
<organism evidence="19 20">
    <name type="scientific">Zymoseptoria tritici (strain ST99CH_3D7)</name>
    <dbReference type="NCBI Taxonomy" id="1276538"/>
    <lineage>
        <taxon>Eukaryota</taxon>
        <taxon>Fungi</taxon>
        <taxon>Dikarya</taxon>
        <taxon>Ascomycota</taxon>
        <taxon>Pezizomycotina</taxon>
        <taxon>Dothideomycetes</taxon>
        <taxon>Dothideomycetidae</taxon>
        <taxon>Mycosphaerellales</taxon>
        <taxon>Mycosphaerellaceae</taxon>
        <taxon>Zymoseptoria</taxon>
    </lineage>
</organism>
<dbReference type="GO" id="GO:0008608">
    <property type="term" value="P:attachment of spindle microtubules to kinetochore"/>
    <property type="evidence" value="ECO:0007669"/>
    <property type="project" value="InterPro"/>
</dbReference>
<dbReference type="GO" id="GO:0005874">
    <property type="term" value="C:microtubule"/>
    <property type="evidence" value="ECO:0007669"/>
    <property type="project" value="UniProtKB-KW"/>
</dbReference>
<dbReference type="PANTHER" id="PTHR28017">
    <property type="entry name" value="DASH COMPLEX SUBUNIT DAD3"/>
    <property type="match status" value="1"/>
</dbReference>
<evidence type="ECO:0000256" key="18">
    <source>
        <dbReference type="SAM" id="MobiDB-lite"/>
    </source>
</evidence>
<dbReference type="GO" id="GO:0051301">
    <property type="term" value="P:cell division"/>
    <property type="evidence" value="ECO:0007669"/>
    <property type="project" value="UniProtKB-KW"/>
</dbReference>
<evidence type="ECO:0000256" key="8">
    <source>
        <dbReference type="ARBA" id="ARBA00022701"/>
    </source>
</evidence>
<feature type="region of interest" description="Disordered" evidence="18">
    <location>
        <begin position="1"/>
        <end position="29"/>
    </location>
</feature>
<keyword evidence="12" id="KW-0206">Cytoskeleton</keyword>
<evidence type="ECO:0000256" key="1">
    <source>
        <dbReference type="ARBA" id="ARBA00004123"/>
    </source>
</evidence>
<keyword evidence="8" id="KW-0493">Microtubule</keyword>
<evidence type="ECO:0000256" key="7">
    <source>
        <dbReference type="ARBA" id="ARBA00022618"/>
    </source>
</evidence>